<feature type="transmembrane region" description="Helical" evidence="2">
    <location>
        <begin position="106"/>
        <end position="127"/>
    </location>
</feature>
<feature type="transmembrane region" description="Helical" evidence="2">
    <location>
        <begin position="214"/>
        <end position="237"/>
    </location>
</feature>
<keyword evidence="4" id="KW-1185">Reference proteome</keyword>
<feature type="transmembrane region" description="Helical" evidence="2">
    <location>
        <begin position="273"/>
        <end position="297"/>
    </location>
</feature>
<keyword evidence="2" id="KW-1133">Transmembrane helix</keyword>
<reference evidence="3 4" key="1">
    <citation type="submission" date="2019-05" db="EMBL/GenBank/DDBJ databases">
        <authorList>
            <person name="Lee S.D."/>
        </authorList>
    </citation>
    <scope>NUCLEOTIDE SEQUENCE [LARGE SCALE GENOMIC DNA]</scope>
    <source>
        <strain evidence="3 4">C5-26</strain>
    </source>
</reference>
<protein>
    <submittedName>
        <fullName evidence="3">Bile acid:sodium symporter</fullName>
    </submittedName>
</protein>
<reference evidence="3 4" key="2">
    <citation type="submission" date="2019-08" db="EMBL/GenBank/DDBJ databases">
        <title>Jejuicoccus antrihumi gen. nov., sp. nov., a new member of the family Dermacoccaceae isolated from a cave.</title>
        <authorList>
            <person name="Schumann P."/>
            <person name="Kim I.S."/>
        </authorList>
    </citation>
    <scope>NUCLEOTIDE SEQUENCE [LARGE SCALE GENOMIC DNA]</scope>
    <source>
        <strain evidence="3 4">C5-26</strain>
    </source>
</reference>
<dbReference type="PANTHER" id="PTHR18640:SF5">
    <property type="entry name" value="SODIUM_BILE ACID COTRANSPORTER 7"/>
    <property type="match status" value="1"/>
</dbReference>
<dbReference type="InterPro" id="IPR038770">
    <property type="entry name" value="Na+/solute_symporter_sf"/>
</dbReference>
<dbReference type="AlphaFoldDB" id="A0A563E3M1"/>
<evidence type="ECO:0000256" key="2">
    <source>
        <dbReference type="SAM" id="Phobius"/>
    </source>
</evidence>
<dbReference type="Pfam" id="PF13593">
    <property type="entry name" value="SBF_like"/>
    <property type="match status" value="1"/>
</dbReference>
<sequence>MTEIDHRPRSYPQGPQSKRSRYVGRHWPVRDPKTSLCHSRVVPNKLRIDGFIIAILATVACATVLPASAGFAPTLEWIVHLAIGLLFFLYGARMHPREALDGLKHWRLHVTILSFTFVIFPVVGIALRVLEPHLLTPTLYTGVLYLTLVPSTVQSSIAFTSIARGNVAGSIVSASASNLLGVVLTPGLVLLMASAGLMGSSGSIQISTSQIGDIFVQLLLPFILGQLARPLVGRFVTEHAKRLKIVDRGSILLVVYSAFSTGMRQGIWHSVTAWQILLLIGLAIAIVAFMLWLTSWVSHRFSFDRGDLIAVQFCGTKKSLASGLPMAAVLFAGQPVGLIVLPLMIFHQVQLMMCSWLAARYSRESLREPPTSRVQELDHG</sequence>
<name>A0A563E3M1_9MICO</name>
<accession>A0A563E3M1</accession>
<keyword evidence="2" id="KW-0812">Transmembrane</keyword>
<dbReference type="GO" id="GO:0005886">
    <property type="term" value="C:plasma membrane"/>
    <property type="evidence" value="ECO:0007669"/>
    <property type="project" value="TreeGrafter"/>
</dbReference>
<dbReference type="PANTHER" id="PTHR18640">
    <property type="entry name" value="SOLUTE CARRIER FAMILY 10 MEMBER 7"/>
    <property type="match status" value="1"/>
</dbReference>
<keyword evidence="2" id="KW-0472">Membrane</keyword>
<dbReference type="EMBL" id="VCQV01000009">
    <property type="protein sequence ID" value="TWP36843.1"/>
    <property type="molecule type" value="Genomic_DNA"/>
</dbReference>
<feature type="region of interest" description="Disordered" evidence="1">
    <location>
        <begin position="1"/>
        <end position="20"/>
    </location>
</feature>
<evidence type="ECO:0000256" key="1">
    <source>
        <dbReference type="SAM" id="MobiDB-lite"/>
    </source>
</evidence>
<dbReference type="InterPro" id="IPR016833">
    <property type="entry name" value="Put_Na-Bile_cotransptr"/>
</dbReference>
<evidence type="ECO:0000313" key="3">
    <source>
        <dbReference type="EMBL" id="TWP36843.1"/>
    </source>
</evidence>
<proteinExistence type="predicted"/>
<feature type="transmembrane region" description="Helical" evidence="2">
    <location>
        <begin position="139"/>
        <end position="159"/>
    </location>
</feature>
<dbReference type="Gene3D" id="1.20.1530.20">
    <property type="match status" value="1"/>
</dbReference>
<dbReference type="Proteomes" id="UP000320244">
    <property type="component" value="Unassembled WGS sequence"/>
</dbReference>
<evidence type="ECO:0000313" key="4">
    <source>
        <dbReference type="Proteomes" id="UP000320244"/>
    </source>
</evidence>
<feature type="transmembrane region" description="Helical" evidence="2">
    <location>
        <begin position="50"/>
        <end position="71"/>
    </location>
</feature>
<feature type="transmembrane region" description="Helical" evidence="2">
    <location>
        <begin position="77"/>
        <end position="94"/>
    </location>
</feature>
<dbReference type="OrthoDB" id="9792271at2"/>
<dbReference type="PIRSF" id="PIRSF026166">
    <property type="entry name" value="UCP026166"/>
    <property type="match status" value="1"/>
</dbReference>
<organism evidence="3 4">
    <name type="scientific">Leekyejoonella antrihumi</name>
    <dbReference type="NCBI Taxonomy" id="1660198"/>
    <lineage>
        <taxon>Bacteria</taxon>
        <taxon>Bacillati</taxon>
        <taxon>Actinomycetota</taxon>
        <taxon>Actinomycetes</taxon>
        <taxon>Micrococcales</taxon>
        <taxon>Dermacoccaceae</taxon>
        <taxon>Leekyejoonella</taxon>
    </lineage>
</organism>
<comment type="caution">
    <text evidence="3">The sequence shown here is derived from an EMBL/GenBank/DDBJ whole genome shotgun (WGS) entry which is preliminary data.</text>
</comment>
<feature type="transmembrane region" description="Helical" evidence="2">
    <location>
        <begin position="171"/>
        <end position="194"/>
    </location>
</feature>
<gene>
    <name evidence="3" type="ORF">FGL98_08800</name>
</gene>